<evidence type="ECO:0000256" key="1">
    <source>
        <dbReference type="ARBA" id="ARBA00022723"/>
    </source>
</evidence>
<dbReference type="PANTHER" id="PTHR36507">
    <property type="entry name" value="BLL1555 PROTEIN"/>
    <property type="match status" value="1"/>
</dbReference>
<dbReference type="NCBIfam" id="TIGR04183">
    <property type="entry name" value="Por_Secre_tail"/>
    <property type="match status" value="1"/>
</dbReference>
<evidence type="ECO:0000256" key="2">
    <source>
        <dbReference type="ARBA" id="ARBA00023008"/>
    </source>
</evidence>
<dbReference type="RefSeq" id="WP_212219717.1">
    <property type="nucleotide sequence ID" value="NZ_JAGUCO010000032.1"/>
</dbReference>
<feature type="domain" description="Blue (type 1) copper" evidence="4">
    <location>
        <begin position="30"/>
        <end position="112"/>
    </location>
</feature>
<organism evidence="6 7">
    <name type="scientific">Carboxylicivirga linearis</name>
    <dbReference type="NCBI Taxonomy" id="1628157"/>
    <lineage>
        <taxon>Bacteria</taxon>
        <taxon>Pseudomonadati</taxon>
        <taxon>Bacteroidota</taxon>
        <taxon>Bacteroidia</taxon>
        <taxon>Marinilabiliales</taxon>
        <taxon>Marinilabiliaceae</taxon>
        <taxon>Carboxylicivirga</taxon>
    </lineage>
</organism>
<dbReference type="Pfam" id="PF00127">
    <property type="entry name" value="Copper-bind"/>
    <property type="match status" value="1"/>
</dbReference>
<protein>
    <submittedName>
        <fullName evidence="6">T9SS type A sorting domain-containing protein</fullName>
    </submittedName>
</protein>
<dbReference type="SUPFAM" id="SSF49503">
    <property type="entry name" value="Cupredoxins"/>
    <property type="match status" value="1"/>
</dbReference>
<evidence type="ECO:0000256" key="3">
    <source>
        <dbReference type="SAM" id="SignalP"/>
    </source>
</evidence>
<keyword evidence="1" id="KW-0479">Metal-binding</keyword>
<reference evidence="6 7" key="1">
    <citation type="journal article" date="2015" name="Int. J. Syst. Evol. Microbiol.">
        <title>Carboxylicivirga linearis sp. nov., isolated from a sea cucumber culture pond.</title>
        <authorList>
            <person name="Wang F.Q."/>
            <person name="Zhou Y.X."/>
            <person name="Lin X.Z."/>
            <person name="Chen G.J."/>
            <person name="Du Z.J."/>
        </authorList>
    </citation>
    <scope>NUCLEOTIDE SEQUENCE [LARGE SCALE GENOMIC DNA]</scope>
    <source>
        <strain evidence="6 7">FB218</strain>
    </source>
</reference>
<feature type="domain" description="Secretion system C-terminal sorting" evidence="5">
    <location>
        <begin position="128"/>
        <end position="194"/>
    </location>
</feature>
<dbReference type="InterPro" id="IPR000923">
    <property type="entry name" value="BlueCu_1"/>
</dbReference>
<dbReference type="InterPro" id="IPR026444">
    <property type="entry name" value="Secre_tail"/>
</dbReference>
<proteinExistence type="predicted"/>
<evidence type="ECO:0000313" key="6">
    <source>
        <dbReference type="EMBL" id="MBS2100922.1"/>
    </source>
</evidence>
<gene>
    <name evidence="6" type="ORF">KEM10_21730</name>
</gene>
<dbReference type="PANTHER" id="PTHR36507:SF1">
    <property type="entry name" value="BLL1555 PROTEIN"/>
    <property type="match status" value="1"/>
</dbReference>
<evidence type="ECO:0000313" key="7">
    <source>
        <dbReference type="Proteomes" id="UP000708576"/>
    </source>
</evidence>
<evidence type="ECO:0000259" key="5">
    <source>
        <dbReference type="Pfam" id="PF18962"/>
    </source>
</evidence>
<feature type="signal peptide" evidence="3">
    <location>
        <begin position="1"/>
        <end position="22"/>
    </location>
</feature>
<comment type="caution">
    <text evidence="6">The sequence shown here is derived from an EMBL/GenBank/DDBJ whole genome shotgun (WGS) entry which is preliminary data.</text>
</comment>
<dbReference type="Gene3D" id="2.60.40.420">
    <property type="entry name" value="Cupredoxins - blue copper proteins"/>
    <property type="match status" value="1"/>
</dbReference>
<feature type="chain" id="PRO_5046307616" evidence="3">
    <location>
        <begin position="23"/>
        <end position="202"/>
    </location>
</feature>
<dbReference type="InterPro" id="IPR052721">
    <property type="entry name" value="ET_Amicyanin"/>
</dbReference>
<sequence length="202" mass="22835">MRDKYFIFISIICLIITTPAFAQNTWEVTVSNYSFSPSELNIEQGDIVTWKNISGMHNVNGSISTFTNNPVSFGNEVSSAPWEYSFTFNVSGEYQYQCDPHLSQMQGTISVNQATSIHSNINLNEVKLYPSPFYNSLNLSLPDNHNYITLKLFSLTGMEVYTTTVKDKKAVHLDLAYLAKGIYLYQLTSTNDAIKMGKIQKH</sequence>
<name>A0ABS5K176_9BACT</name>
<dbReference type="Proteomes" id="UP000708576">
    <property type="component" value="Unassembled WGS sequence"/>
</dbReference>
<evidence type="ECO:0000259" key="4">
    <source>
        <dbReference type="Pfam" id="PF00127"/>
    </source>
</evidence>
<accession>A0ABS5K176</accession>
<dbReference type="EMBL" id="JAGUCO010000032">
    <property type="protein sequence ID" value="MBS2100922.1"/>
    <property type="molecule type" value="Genomic_DNA"/>
</dbReference>
<keyword evidence="2" id="KW-0186">Copper</keyword>
<keyword evidence="3" id="KW-0732">Signal</keyword>
<dbReference type="InterPro" id="IPR008972">
    <property type="entry name" value="Cupredoxin"/>
</dbReference>
<dbReference type="Pfam" id="PF18962">
    <property type="entry name" value="Por_Secre_tail"/>
    <property type="match status" value="1"/>
</dbReference>
<keyword evidence="7" id="KW-1185">Reference proteome</keyword>